<feature type="binding site" evidence="9">
    <location>
        <begin position="185"/>
        <end position="186"/>
    </location>
    <ligand>
        <name>ATP</name>
        <dbReference type="ChEBI" id="CHEBI:30616"/>
    </ligand>
</feature>
<protein>
    <recommendedName>
        <fullName evidence="9">Probable tRNA sulfurtransferase</fullName>
        <ecNumber evidence="9">2.8.1.4</ecNumber>
    </recommendedName>
    <alternativeName>
        <fullName evidence="9">Sulfur carrier protein ThiS sulfurtransferase</fullName>
    </alternativeName>
    <alternativeName>
        <fullName evidence="9">Thiamine biosynthesis protein ThiI</fullName>
    </alternativeName>
    <alternativeName>
        <fullName evidence="9">tRNA 4-thiouridine synthase</fullName>
    </alternativeName>
</protein>
<dbReference type="Pfam" id="PF02568">
    <property type="entry name" value="ThiI"/>
    <property type="match status" value="1"/>
</dbReference>
<dbReference type="Gene3D" id="3.40.50.620">
    <property type="entry name" value="HUPs"/>
    <property type="match status" value="1"/>
</dbReference>
<dbReference type="Gene3D" id="3.30.2130.30">
    <property type="match status" value="1"/>
</dbReference>
<keyword evidence="8 9" id="KW-0784">Thiamine biosynthesis</keyword>
<feature type="binding site" evidence="9">
    <location>
        <position position="289"/>
    </location>
    <ligand>
        <name>ATP</name>
        <dbReference type="ChEBI" id="CHEBI:30616"/>
    </ligand>
</feature>
<dbReference type="PANTHER" id="PTHR43209:SF1">
    <property type="entry name" value="TRNA SULFURTRANSFERASE"/>
    <property type="match status" value="1"/>
</dbReference>
<evidence type="ECO:0000256" key="6">
    <source>
        <dbReference type="ARBA" id="ARBA00022840"/>
    </source>
</evidence>
<dbReference type="RefSeq" id="WP_244775006.1">
    <property type="nucleotide sequence ID" value="NZ_CP094929.1"/>
</dbReference>
<proteinExistence type="inferred from homology"/>
<dbReference type="HAMAP" id="MF_00021">
    <property type="entry name" value="ThiI"/>
    <property type="match status" value="1"/>
</dbReference>
<evidence type="ECO:0000313" key="11">
    <source>
        <dbReference type="EMBL" id="UOM52579.1"/>
    </source>
</evidence>
<organism evidence="11 12">
    <name type="scientific">Sphaerochaeta associata</name>
    <dbReference type="NCBI Taxonomy" id="1129264"/>
    <lineage>
        <taxon>Bacteria</taxon>
        <taxon>Pseudomonadati</taxon>
        <taxon>Spirochaetota</taxon>
        <taxon>Spirochaetia</taxon>
        <taxon>Spirochaetales</taxon>
        <taxon>Sphaerochaetaceae</taxon>
        <taxon>Sphaerochaeta</taxon>
    </lineage>
</organism>
<keyword evidence="12" id="KW-1185">Reference proteome</keyword>
<dbReference type="InterPro" id="IPR020536">
    <property type="entry name" value="ThiI_AANH"/>
</dbReference>
<dbReference type="GO" id="GO:0140741">
    <property type="term" value="F:tRNA-uracil-4 sulfurtransferase activity"/>
    <property type="evidence" value="ECO:0007669"/>
    <property type="project" value="UniProtKB-EC"/>
</dbReference>
<dbReference type="InterPro" id="IPR049962">
    <property type="entry name" value="THUMP_ThiI"/>
</dbReference>
<comment type="catalytic activity">
    <reaction evidence="9">
        <text>[ThiI sulfur-carrier protein]-S-sulfanyl-L-cysteine + a uridine in tRNA + 2 reduced [2Fe-2S]-[ferredoxin] + ATP + H(+) = [ThiI sulfur-carrier protein]-L-cysteine + a 4-thiouridine in tRNA + 2 oxidized [2Fe-2S]-[ferredoxin] + AMP + diphosphate</text>
        <dbReference type="Rhea" id="RHEA:24176"/>
        <dbReference type="Rhea" id="RHEA-COMP:10000"/>
        <dbReference type="Rhea" id="RHEA-COMP:10001"/>
        <dbReference type="Rhea" id="RHEA-COMP:13337"/>
        <dbReference type="Rhea" id="RHEA-COMP:13338"/>
        <dbReference type="Rhea" id="RHEA-COMP:13339"/>
        <dbReference type="Rhea" id="RHEA-COMP:13340"/>
        <dbReference type="ChEBI" id="CHEBI:15378"/>
        <dbReference type="ChEBI" id="CHEBI:29950"/>
        <dbReference type="ChEBI" id="CHEBI:30616"/>
        <dbReference type="ChEBI" id="CHEBI:33019"/>
        <dbReference type="ChEBI" id="CHEBI:33737"/>
        <dbReference type="ChEBI" id="CHEBI:33738"/>
        <dbReference type="ChEBI" id="CHEBI:61963"/>
        <dbReference type="ChEBI" id="CHEBI:65315"/>
        <dbReference type="ChEBI" id="CHEBI:136798"/>
        <dbReference type="ChEBI" id="CHEBI:456215"/>
        <dbReference type="EC" id="2.8.1.4"/>
    </reaction>
</comment>
<feature type="binding site" evidence="9">
    <location>
        <position position="267"/>
    </location>
    <ligand>
        <name>ATP</name>
        <dbReference type="ChEBI" id="CHEBI:30616"/>
    </ligand>
</feature>
<dbReference type="CDD" id="cd11716">
    <property type="entry name" value="THUMP_ThiI"/>
    <property type="match status" value="1"/>
</dbReference>
<comment type="similarity">
    <text evidence="9">Belongs to the ThiI family.</text>
</comment>
<dbReference type="EMBL" id="CP094929">
    <property type="protein sequence ID" value="UOM52579.1"/>
    <property type="molecule type" value="Genomic_DNA"/>
</dbReference>
<evidence type="ECO:0000256" key="5">
    <source>
        <dbReference type="ARBA" id="ARBA00022741"/>
    </source>
</evidence>
<name>A0ABY4DEA0_9SPIR</name>
<dbReference type="SUPFAM" id="SSF143437">
    <property type="entry name" value="THUMP domain-like"/>
    <property type="match status" value="1"/>
</dbReference>
<reference evidence="12" key="1">
    <citation type="journal article" date="2024" name="J Bioinform Genom">
        <title>Complete genome sequence of the type strain bacterium Sphaerochaeta associata GLS2t (VKM B-2742)t.</title>
        <authorList>
            <person name="Troshina O.Y."/>
            <person name="Tepeeva A.N."/>
            <person name="Arzamasceva V.O."/>
            <person name="Whitman W.B."/>
            <person name="Varghese N."/>
            <person name="Shapiro N."/>
            <person name="Woyke T."/>
            <person name="Kripides N.C."/>
            <person name="Vasilenko O.V."/>
        </authorList>
    </citation>
    <scope>NUCLEOTIDE SEQUENCE [LARGE SCALE GENOMIC DNA]</scope>
    <source>
        <strain evidence="12">GLS2T</strain>
    </source>
</reference>
<dbReference type="CDD" id="cd01712">
    <property type="entry name" value="PPase_ThiI"/>
    <property type="match status" value="1"/>
</dbReference>
<evidence type="ECO:0000313" key="12">
    <source>
        <dbReference type="Proteomes" id="UP000829708"/>
    </source>
</evidence>
<evidence type="ECO:0000256" key="9">
    <source>
        <dbReference type="HAMAP-Rule" id="MF_00021"/>
    </source>
</evidence>
<dbReference type="SUPFAM" id="SSF52402">
    <property type="entry name" value="Adenine nucleotide alpha hydrolases-like"/>
    <property type="match status" value="1"/>
</dbReference>
<evidence type="ECO:0000256" key="2">
    <source>
        <dbReference type="ARBA" id="ARBA00022490"/>
    </source>
</evidence>
<evidence type="ECO:0000256" key="7">
    <source>
        <dbReference type="ARBA" id="ARBA00022884"/>
    </source>
</evidence>
<dbReference type="InterPro" id="IPR004114">
    <property type="entry name" value="THUMP_dom"/>
</dbReference>
<evidence type="ECO:0000256" key="1">
    <source>
        <dbReference type="ARBA" id="ARBA00004496"/>
    </source>
</evidence>
<accession>A0ABY4DEA0</accession>
<dbReference type="Proteomes" id="UP000829708">
    <property type="component" value="Chromosome"/>
</dbReference>
<keyword evidence="3 9" id="KW-0820">tRNA-binding</keyword>
<dbReference type="NCBIfam" id="TIGR00342">
    <property type="entry name" value="tRNA uracil 4-sulfurtransferase ThiI"/>
    <property type="match status" value="1"/>
</dbReference>
<dbReference type="EC" id="2.8.1.4" evidence="9"/>
<gene>
    <name evidence="9 11" type="primary">thiI</name>
    <name evidence="11" type="ORF">MUG09_07395</name>
</gene>
<comment type="catalytic activity">
    <reaction evidence="9">
        <text>[ThiS sulfur-carrier protein]-C-terminal Gly-Gly-AMP + S-sulfanyl-L-cysteinyl-[cysteine desulfurase] + AH2 = [ThiS sulfur-carrier protein]-C-terminal-Gly-aminoethanethioate + L-cysteinyl-[cysteine desulfurase] + A + AMP + 2 H(+)</text>
        <dbReference type="Rhea" id="RHEA:43340"/>
        <dbReference type="Rhea" id="RHEA-COMP:12157"/>
        <dbReference type="Rhea" id="RHEA-COMP:12158"/>
        <dbReference type="Rhea" id="RHEA-COMP:12910"/>
        <dbReference type="Rhea" id="RHEA-COMP:19908"/>
        <dbReference type="ChEBI" id="CHEBI:13193"/>
        <dbReference type="ChEBI" id="CHEBI:15378"/>
        <dbReference type="ChEBI" id="CHEBI:17499"/>
        <dbReference type="ChEBI" id="CHEBI:29950"/>
        <dbReference type="ChEBI" id="CHEBI:61963"/>
        <dbReference type="ChEBI" id="CHEBI:90618"/>
        <dbReference type="ChEBI" id="CHEBI:232372"/>
        <dbReference type="ChEBI" id="CHEBI:456215"/>
    </reaction>
</comment>
<dbReference type="Pfam" id="PF02926">
    <property type="entry name" value="THUMP"/>
    <property type="match status" value="1"/>
</dbReference>
<keyword evidence="4 9" id="KW-0808">Transferase</keyword>
<evidence type="ECO:0000256" key="4">
    <source>
        <dbReference type="ARBA" id="ARBA00022679"/>
    </source>
</evidence>
<comment type="pathway">
    <text evidence="9">Cofactor biosynthesis; thiamine diphosphate biosynthesis.</text>
</comment>
<evidence type="ECO:0000259" key="10">
    <source>
        <dbReference type="PROSITE" id="PS51165"/>
    </source>
</evidence>
<comment type="function">
    <text evidence="9">Catalyzes the ATP-dependent transfer of a sulfur to tRNA to produce 4-thiouridine in position 8 of tRNAs, which functions as a near-UV photosensor. Also catalyzes the transfer of sulfur to the sulfur carrier protein ThiS, forming ThiS-thiocarboxylate. This is a step in the synthesis of thiazole, in the thiamine biosynthesis pathway. The sulfur is donated as persulfide by IscS.</text>
</comment>
<dbReference type="Pfam" id="PF22025">
    <property type="entry name" value="ThiI_fer"/>
    <property type="match status" value="1"/>
</dbReference>
<evidence type="ECO:0000256" key="8">
    <source>
        <dbReference type="ARBA" id="ARBA00022977"/>
    </source>
</evidence>
<sequence length="400" mass="45067">MNDSTLYLVRLGEISLKGLNRDFFEKRLKNNIKSKLKGYRTQVSKQKGRIFFEIENSCPRETVEMAFSTTFGVVGYSRCLRCAKDIEVIKETARVLLQDEPFSKGVGTFKSITKRADKNFELNSYQIDCILGEVVHSEYPDLTVDVKNPDMTINCEIRDKAYLFTSAKSGPGGLPVTTAGKGMLLLSGGIDSPVAAYRMAQRGLKMECIYFHAYPYTSELALEKVKTLASLIAPYLQGTRLHVVHFTEAQLWIKQHSQEDETTLMFRAAMMKVANAISVQQEAMCIVTGEALSQVASQTLESMSFTDSMSEQLVLRPLVGMDKQEIMNLAKKIGTYETSILPYEDCCVIFSPRHPLVRPDKEIETQHYVQMEIEPLLEQAIKTAQVFDFGPDGKLRIQTN</sequence>
<dbReference type="InterPro" id="IPR049961">
    <property type="entry name" value="ThiI_N"/>
</dbReference>
<keyword evidence="7 9" id="KW-0694">RNA-binding</keyword>
<dbReference type="InterPro" id="IPR050102">
    <property type="entry name" value="tRNA_sulfurtransferase_ThiI"/>
</dbReference>
<dbReference type="InterPro" id="IPR054173">
    <property type="entry name" value="ThiI_fer"/>
</dbReference>
<keyword evidence="5 9" id="KW-0547">Nucleotide-binding</keyword>
<feature type="binding site" evidence="9">
    <location>
        <position position="298"/>
    </location>
    <ligand>
        <name>ATP</name>
        <dbReference type="ChEBI" id="CHEBI:30616"/>
    </ligand>
</feature>
<evidence type="ECO:0000256" key="3">
    <source>
        <dbReference type="ARBA" id="ARBA00022555"/>
    </source>
</evidence>
<keyword evidence="6 9" id="KW-0067">ATP-binding</keyword>
<comment type="subcellular location">
    <subcellularLocation>
        <location evidence="1 9">Cytoplasm</location>
    </subcellularLocation>
</comment>
<feature type="binding site" evidence="9">
    <location>
        <begin position="210"/>
        <end position="211"/>
    </location>
    <ligand>
        <name>ATP</name>
        <dbReference type="ChEBI" id="CHEBI:30616"/>
    </ligand>
</feature>
<dbReference type="InterPro" id="IPR003720">
    <property type="entry name" value="tRNA_STrfase"/>
</dbReference>
<dbReference type="SMART" id="SM00981">
    <property type="entry name" value="THUMP"/>
    <property type="match status" value="1"/>
</dbReference>
<feature type="domain" description="THUMP" evidence="10">
    <location>
        <begin position="61"/>
        <end position="169"/>
    </location>
</feature>
<dbReference type="PANTHER" id="PTHR43209">
    <property type="entry name" value="TRNA SULFURTRANSFERASE"/>
    <property type="match status" value="1"/>
</dbReference>
<dbReference type="InterPro" id="IPR014729">
    <property type="entry name" value="Rossmann-like_a/b/a_fold"/>
</dbReference>
<keyword evidence="2 9" id="KW-0963">Cytoplasm</keyword>
<dbReference type="PROSITE" id="PS51165">
    <property type="entry name" value="THUMP"/>
    <property type="match status" value="1"/>
</dbReference>